<dbReference type="RefSeq" id="WP_010008153.1">
    <property type="nucleotide sequence ID" value="NZ_JAGYGP010000002.1"/>
</dbReference>
<gene>
    <name evidence="9" type="primary">ecfT</name>
    <name evidence="10" type="ORF">C5L23_000817</name>
</gene>
<dbReference type="EMBL" id="PUFI01000009">
    <property type="protein sequence ID" value="TDG68898.1"/>
    <property type="molecule type" value="Genomic_DNA"/>
</dbReference>
<evidence type="ECO:0000256" key="8">
    <source>
        <dbReference type="ARBA" id="ARBA00023136"/>
    </source>
</evidence>
<protein>
    <recommendedName>
        <fullName evidence="3 9">Energy-coupling factor transporter transmembrane protein EcfT</fullName>
        <shortName evidence="9">ECF transporter T component EcfT</shortName>
    </recommendedName>
</protein>
<evidence type="ECO:0000313" key="11">
    <source>
        <dbReference type="Proteomes" id="UP000295681"/>
    </source>
</evidence>
<dbReference type="Proteomes" id="UP000295681">
    <property type="component" value="Unassembled WGS sequence"/>
</dbReference>
<keyword evidence="8 9" id="KW-0472">Membrane</keyword>
<feature type="transmembrane region" description="Helical" evidence="9">
    <location>
        <begin position="72"/>
        <end position="94"/>
    </location>
</feature>
<comment type="function">
    <text evidence="9">Transmembrane (T) component of an energy-coupling factor (ECF) ABC-transporter complex. Unlike classic ABC transporters this ECF transporter provides the energy necessary to transport a number of different substrates.</text>
</comment>
<reference evidence="10 11" key="1">
    <citation type="journal article" date="2019" name="Appl. Microbiol. Biotechnol.">
        <title>Uncovering carbohydrate metabolism through a genotype-phenotype association study of 56 lactic acid bacteria genomes.</title>
        <authorList>
            <person name="Buron-Moles G."/>
            <person name="Chailyan A."/>
            <person name="Dolejs I."/>
            <person name="Forster J."/>
            <person name="Miks M.H."/>
        </authorList>
    </citation>
    <scope>NUCLEOTIDE SEQUENCE [LARGE SCALE GENOMIC DNA]</scope>
    <source>
        <strain evidence="10 11">ATCC 700006</strain>
    </source>
</reference>
<evidence type="ECO:0000256" key="7">
    <source>
        <dbReference type="ARBA" id="ARBA00022989"/>
    </source>
</evidence>
<feature type="transmembrane region" description="Helical" evidence="9">
    <location>
        <begin position="246"/>
        <end position="265"/>
    </location>
</feature>
<dbReference type="PANTHER" id="PTHR33514">
    <property type="entry name" value="PROTEIN ABCI12, CHLOROPLASTIC"/>
    <property type="match status" value="1"/>
</dbReference>
<evidence type="ECO:0000256" key="4">
    <source>
        <dbReference type="ARBA" id="ARBA00022448"/>
    </source>
</evidence>
<keyword evidence="11" id="KW-1185">Reference proteome</keyword>
<dbReference type="AlphaFoldDB" id="A0A4R5NA24"/>
<dbReference type="InterPro" id="IPR024919">
    <property type="entry name" value="EcfT"/>
</dbReference>
<evidence type="ECO:0000256" key="3">
    <source>
        <dbReference type="ARBA" id="ARBA00014042"/>
    </source>
</evidence>
<keyword evidence="7 9" id="KW-1133">Transmembrane helix</keyword>
<dbReference type="InterPro" id="IPR003339">
    <property type="entry name" value="ABC/ECF_trnsptr_transmembrane"/>
</dbReference>
<evidence type="ECO:0000256" key="9">
    <source>
        <dbReference type="HAMAP-Rule" id="MF_01461"/>
    </source>
</evidence>
<accession>A0A4R5NA24</accession>
<dbReference type="STRING" id="907931.GCA_000165675_00568"/>
<proteinExistence type="inferred from homology"/>
<evidence type="ECO:0000313" key="10">
    <source>
        <dbReference type="EMBL" id="TDG68898.1"/>
    </source>
</evidence>
<dbReference type="CDD" id="cd16914">
    <property type="entry name" value="EcfT"/>
    <property type="match status" value="1"/>
</dbReference>
<keyword evidence="6 9" id="KW-0812">Transmembrane</keyword>
<dbReference type="HAMAP" id="MF_01461">
    <property type="entry name" value="EcfT"/>
    <property type="match status" value="1"/>
</dbReference>
<feature type="transmembrane region" description="Helical" evidence="9">
    <location>
        <begin position="149"/>
        <end position="171"/>
    </location>
</feature>
<comment type="similarity">
    <text evidence="2 9">Belongs to the energy-coupling factor EcfT family.</text>
</comment>
<evidence type="ECO:0000256" key="5">
    <source>
        <dbReference type="ARBA" id="ARBA00022475"/>
    </source>
</evidence>
<keyword evidence="4 9" id="KW-0813">Transport</keyword>
<sequence length="266" mass="29994">MGNIMIGRFVPGKSVVHQLDPRTKIIGTFVFILLMLWANTWSTYLVAAIFVWFTILLTQQPLKMYIDGLKPIFWLLAFTIVLQIFFTGGTPVLLHFGFIKVTLPGVINALFVMFRFVLIILMSTIMTLTTPPTSIANALESLLKPLKSLKVPVAEMALMLSIALRFVPLLMDETQKIMNAQKSRGMSFSTGGPVKRAKAIVPLLIPLFVGALQRALDLANAMEVRGFKDAEHRTKYRILKYKKQDYQAFASLLLFSIIFFSVLYLI</sequence>
<evidence type="ECO:0000256" key="1">
    <source>
        <dbReference type="ARBA" id="ARBA00004651"/>
    </source>
</evidence>
<keyword evidence="5 9" id="KW-1003">Cell membrane</keyword>
<feature type="transmembrane region" description="Helical" evidence="9">
    <location>
        <begin position="29"/>
        <end position="52"/>
    </location>
</feature>
<feature type="transmembrane region" description="Helical" evidence="9">
    <location>
        <begin position="106"/>
        <end position="129"/>
    </location>
</feature>
<name>A0A4R5NA24_9LACO</name>
<dbReference type="GO" id="GO:0005886">
    <property type="term" value="C:plasma membrane"/>
    <property type="evidence" value="ECO:0007669"/>
    <property type="project" value="UniProtKB-SubCell"/>
</dbReference>
<dbReference type="GO" id="GO:0022857">
    <property type="term" value="F:transmembrane transporter activity"/>
    <property type="evidence" value="ECO:0007669"/>
    <property type="project" value="UniProtKB-UniRule"/>
</dbReference>
<comment type="subcellular location">
    <subcellularLocation>
        <location evidence="1 9">Cell membrane</location>
        <topology evidence="1 9">Multi-pass membrane protein</topology>
    </subcellularLocation>
</comment>
<organism evidence="10 11">
    <name type="scientific">Leuconostoc fallax</name>
    <dbReference type="NCBI Taxonomy" id="1251"/>
    <lineage>
        <taxon>Bacteria</taxon>
        <taxon>Bacillati</taxon>
        <taxon>Bacillota</taxon>
        <taxon>Bacilli</taxon>
        <taxon>Lactobacillales</taxon>
        <taxon>Lactobacillaceae</taxon>
        <taxon>Leuconostoc</taxon>
    </lineage>
</organism>
<comment type="subunit">
    <text evidence="9">Forms a stable energy-coupling factor (ECF) transporter complex composed of 2 membrane-embedded substrate-binding proteins (S component), 2 ATP-binding proteins (A component) and 2 transmembrane proteins (T component).</text>
</comment>
<evidence type="ECO:0000256" key="6">
    <source>
        <dbReference type="ARBA" id="ARBA00022692"/>
    </source>
</evidence>
<evidence type="ECO:0000256" key="2">
    <source>
        <dbReference type="ARBA" id="ARBA00005660"/>
    </source>
</evidence>
<dbReference type="Pfam" id="PF02361">
    <property type="entry name" value="CbiQ"/>
    <property type="match status" value="1"/>
</dbReference>
<comment type="caution">
    <text evidence="10">The sequence shown here is derived from an EMBL/GenBank/DDBJ whole genome shotgun (WGS) entry which is preliminary data.</text>
</comment>
<dbReference type="PANTHER" id="PTHR33514:SF13">
    <property type="entry name" value="PROTEIN ABCI12, CHLOROPLASTIC"/>
    <property type="match status" value="1"/>
</dbReference>